<evidence type="ECO:0000313" key="2">
    <source>
        <dbReference type="Proteomes" id="UP000215914"/>
    </source>
</evidence>
<gene>
    <name evidence="1" type="ORF">HanXRQr2_Chr15g0707291</name>
</gene>
<organism evidence="1 2">
    <name type="scientific">Helianthus annuus</name>
    <name type="common">Common sunflower</name>
    <dbReference type="NCBI Taxonomy" id="4232"/>
    <lineage>
        <taxon>Eukaryota</taxon>
        <taxon>Viridiplantae</taxon>
        <taxon>Streptophyta</taxon>
        <taxon>Embryophyta</taxon>
        <taxon>Tracheophyta</taxon>
        <taxon>Spermatophyta</taxon>
        <taxon>Magnoliopsida</taxon>
        <taxon>eudicotyledons</taxon>
        <taxon>Gunneridae</taxon>
        <taxon>Pentapetalae</taxon>
        <taxon>asterids</taxon>
        <taxon>campanulids</taxon>
        <taxon>Asterales</taxon>
        <taxon>Asteraceae</taxon>
        <taxon>Asteroideae</taxon>
        <taxon>Heliantheae alliance</taxon>
        <taxon>Heliantheae</taxon>
        <taxon>Helianthus</taxon>
    </lineage>
</organism>
<proteinExistence type="predicted"/>
<reference evidence="1" key="2">
    <citation type="submission" date="2020-06" db="EMBL/GenBank/DDBJ databases">
        <title>Helianthus annuus Genome sequencing and assembly Release 2.</title>
        <authorList>
            <person name="Gouzy J."/>
            <person name="Langlade N."/>
            <person name="Munos S."/>
        </authorList>
    </citation>
    <scope>NUCLEOTIDE SEQUENCE</scope>
    <source>
        <tissue evidence="1">Leaves</tissue>
    </source>
</reference>
<name>A0A9K3E466_HELAN</name>
<protein>
    <submittedName>
        <fullName evidence="1">Uncharacterized protein</fullName>
    </submittedName>
</protein>
<comment type="caution">
    <text evidence="1">The sequence shown here is derived from an EMBL/GenBank/DDBJ whole genome shotgun (WGS) entry which is preliminary data.</text>
</comment>
<dbReference type="Proteomes" id="UP000215914">
    <property type="component" value="Unassembled WGS sequence"/>
</dbReference>
<keyword evidence="2" id="KW-1185">Reference proteome</keyword>
<evidence type="ECO:0000313" key="1">
    <source>
        <dbReference type="EMBL" id="KAF5765743.1"/>
    </source>
</evidence>
<sequence length="85" mass="8701">MVSSAASFVLKLSRANVNGQMPNGTNSNVGHVSGPRMGPVGNSGASAMLTAATVASRGGLGIVPSSLLPIDVSFVFRGPYWIWII</sequence>
<dbReference type="EMBL" id="MNCJ02000330">
    <property type="protein sequence ID" value="KAF5765743.1"/>
    <property type="molecule type" value="Genomic_DNA"/>
</dbReference>
<dbReference type="Gramene" id="mRNA:HanXRQr2_Chr15g0707291">
    <property type="protein sequence ID" value="CDS:HanXRQr2_Chr15g0707291.1"/>
    <property type="gene ID" value="HanXRQr2_Chr15g0707291"/>
</dbReference>
<dbReference type="AlphaFoldDB" id="A0A9K3E466"/>
<accession>A0A9K3E466</accession>
<reference evidence="1" key="1">
    <citation type="journal article" date="2017" name="Nature">
        <title>The sunflower genome provides insights into oil metabolism, flowering and Asterid evolution.</title>
        <authorList>
            <person name="Badouin H."/>
            <person name="Gouzy J."/>
            <person name="Grassa C.J."/>
            <person name="Murat F."/>
            <person name="Staton S.E."/>
            <person name="Cottret L."/>
            <person name="Lelandais-Briere C."/>
            <person name="Owens G.L."/>
            <person name="Carrere S."/>
            <person name="Mayjonade B."/>
            <person name="Legrand L."/>
            <person name="Gill N."/>
            <person name="Kane N.C."/>
            <person name="Bowers J.E."/>
            <person name="Hubner S."/>
            <person name="Bellec A."/>
            <person name="Berard A."/>
            <person name="Berges H."/>
            <person name="Blanchet N."/>
            <person name="Boniface M.C."/>
            <person name="Brunel D."/>
            <person name="Catrice O."/>
            <person name="Chaidir N."/>
            <person name="Claudel C."/>
            <person name="Donnadieu C."/>
            <person name="Faraut T."/>
            <person name="Fievet G."/>
            <person name="Helmstetter N."/>
            <person name="King M."/>
            <person name="Knapp S.J."/>
            <person name="Lai Z."/>
            <person name="Le Paslier M.C."/>
            <person name="Lippi Y."/>
            <person name="Lorenzon L."/>
            <person name="Mandel J.R."/>
            <person name="Marage G."/>
            <person name="Marchand G."/>
            <person name="Marquand E."/>
            <person name="Bret-Mestries E."/>
            <person name="Morien E."/>
            <person name="Nambeesan S."/>
            <person name="Nguyen T."/>
            <person name="Pegot-Espagnet P."/>
            <person name="Pouilly N."/>
            <person name="Raftis F."/>
            <person name="Sallet E."/>
            <person name="Schiex T."/>
            <person name="Thomas J."/>
            <person name="Vandecasteele C."/>
            <person name="Vares D."/>
            <person name="Vear F."/>
            <person name="Vautrin S."/>
            <person name="Crespi M."/>
            <person name="Mangin B."/>
            <person name="Burke J.M."/>
            <person name="Salse J."/>
            <person name="Munos S."/>
            <person name="Vincourt P."/>
            <person name="Rieseberg L.H."/>
            <person name="Langlade N.B."/>
        </authorList>
    </citation>
    <scope>NUCLEOTIDE SEQUENCE</scope>
    <source>
        <tissue evidence="1">Leaves</tissue>
    </source>
</reference>